<keyword evidence="3 7" id="KW-0694">RNA-binding</keyword>
<evidence type="ECO:0000256" key="8">
    <source>
        <dbReference type="RuleBase" id="RU003905"/>
    </source>
</evidence>
<evidence type="ECO:0000256" key="6">
    <source>
        <dbReference type="ARBA" id="ARBA00035243"/>
    </source>
</evidence>
<dbReference type="Gene3D" id="3.30.160.810">
    <property type="match status" value="1"/>
</dbReference>
<proteinExistence type="inferred from homology"/>
<keyword evidence="4 7" id="KW-0689">Ribosomal protein</keyword>
<evidence type="ECO:0000256" key="9">
    <source>
        <dbReference type="RuleBase" id="RU003906"/>
    </source>
</evidence>
<sequence>MSKSLIGKKLGMTQVFSESGESVPVTVIEAGPCVVTQVKTEEKDGYSAVQLAYGEVKPNKINKPQKGIFEKLGVKPKKHIKEFRNLNFENVEPGDKLTVDQFEAGDLVNVSGVSKGKGFAGNVKRHNHATGPKTHGSRAYRIPGSIGATDASRVFKGQKLPGRMGHDQVQMENLQIVKVMKEDNVLLVKGSIPGPKKGIITIESID</sequence>
<evidence type="ECO:0000313" key="11">
    <source>
        <dbReference type="Proteomes" id="UP000621436"/>
    </source>
</evidence>
<evidence type="ECO:0000256" key="7">
    <source>
        <dbReference type="HAMAP-Rule" id="MF_01325"/>
    </source>
</evidence>
<name>A0A931FBI4_9FIRM</name>
<dbReference type="InterPro" id="IPR019926">
    <property type="entry name" value="Ribosomal_uL3_CS"/>
</dbReference>
<comment type="function">
    <text evidence="7 9">One of the primary rRNA binding proteins, it binds directly near the 3'-end of the 23S rRNA, where it nucleates assembly of the 50S subunit.</text>
</comment>
<dbReference type="Pfam" id="PF00297">
    <property type="entry name" value="Ribosomal_L3"/>
    <property type="match status" value="1"/>
</dbReference>
<comment type="caution">
    <text evidence="10">The sequence shown here is derived from an EMBL/GenBank/DDBJ whole genome shotgun (WGS) entry which is preliminary data.</text>
</comment>
<dbReference type="PANTHER" id="PTHR11229:SF16">
    <property type="entry name" value="LARGE RIBOSOMAL SUBUNIT PROTEIN UL3C"/>
    <property type="match status" value="1"/>
</dbReference>
<evidence type="ECO:0000313" key="10">
    <source>
        <dbReference type="EMBL" id="MBF8438012.1"/>
    </source>
</evidence>
<dbReference type="PANTHER" id="PTHR11229">
    <property type="entry name" value="50S RIBOSOMAL PROTEIN L3"/>
    <property type="match status" value="1"/>
</dbReference>
<evidence type="ECO:0000256" key="1">
    <source>
        <dbReference type="ARBA" id="ARBA00006540"/>
    </source>
</evidence>
<keyword evidence="2 7" id="KW-0699">rRNA-binding</keyword>
<dbReference type="FunFam" id="2.40.30.10:FF:000004">
    <property type="entry name" value="50S ribosomal protein L3"/>
    <property type="match status" value="1"/>
</dbReference>
<dbReference type="InterPro" id="IPR019927">
    <property type="entry name" value="Ribosomal_uL3_bac/org-type"/>
</dbReference>
<keyword evidence="5 7" id="KW-0687">Ribonucleoprotein</keyword>
<dbReference type="Proteomes" id="UP000621436">
    <property type="component" value="Unassembled WGS sequence"/>
</dbReference>
<protein>
    <recommendedName>
        <fullName evidence="6 7">Large ribosomal subunit protein uL3</fullName>
    </recommendedName>
</protein>
<dbReference type="AlphaFoldDB" id="A0A931FBI4"/>
<dbReference type="PROSITE" id="PS00474">
    <property type="entry name" value="RIBOSOMAL_L3"/>
    <property type="match status" value="1"/>
</dbReference>
<reference evidence="10" key="1">
    <citation type="submission" date="2020-11" db="EMBL/GenBank/DDBJ databases">
        <title>Halonatronomonas betainensis gen. nov., sp. nov. a novel haloalkaliphilic representative of the family Halanaerobiacae capable of betaine degradation.</title>
        <authorList>
            <person name="Boltyanskaya Y."/>
            <person name="Kevbrin V."/>
            <person name="Detkova E."/>
            <person name="Grouzdev D.S."/>
            <person name="Koziaeva V."/>
            <person name="Zhilina T."/>
        </authorList>
    </citation>
    <scope>NUCLEOTIDE SEQUENCE</scope>
    <source>
        <strain evidence="10">Z-7014</strain>
    </source>
</reference>
<evidence type="ECO:0000256" key="2">
    <source>
        <dbReference type="ARBA" id="ARBA00022730"/>
    </source>
</evidence>
<dbReference type="InterPro" id="IPR000597">
    <property type="entry name" value="Ribosomal_uL3"/>
</dbReference>
<dbReference type="GO" id="GO:0006412">
    <property type="term" value="P:translation"/>
    <property type="evidence" value="ECO:0007669"/>
    <property type="project" value="UniProtKB-UniRule"/>
</dbReference>
<dbReference type="NCBIfam" id="TIGR03625">
    <property type="entry name" value="L3_bact"/>
    <property type="match status" value="1"/>
</dbReference>
<keyword evidence="11" id="KW-1185">Reference proteome</keyword>
<dbReference type="RefSeq" id="WP_270455090.1">
    <property type="nucleotide sequence ID" value="NZ_JADPIE010000009.1"/>
</dbReference>
<evidence type="ECO:0000256" key="4">
    <source>
        <dbReference type="ARBA" id="ARBA00022980"/>
    </source>
</evidence>
<dbReference type="GO" id="GO:0003735">
    <property type="term" value="F:structural constituent of ribosome"/>
    <property type="evidence" value="ECO:0007669"/>
    <property type="project" value="UniProtKB-UniRule"/>
</dbReference>
<dbReference type="HAMAP" id="MF_01325_B">
    <property type="entry name" value="Ribosomal_uL3_B"/>
    <property type="match status" value="1"/>
</dbReference>
<evidence type="ECO:0000256" key="3">
    <source>
        <dbReference type="ARBA" id="ARBA00022884"/>
    </source>
</evidence>
<dbReference type="EMBL" id="JADPIE010000009">
    <property type="protein sequence ID" value="MBF8438012.1"/>
    <property type="molecule type" value="Genomic_DNA"/>
</dbReference>
<dbReference type="GO" id="GO:0022625">
    <property type="term" value="C:cytosolic large ribosomal subunit"/>
    <property type="evidence" value="ECO:0007669"/>
    <property type="project" value="TreeGrafter"/>
</dbReference>
<gene>
    <name evidence="7 10" type="primary">rplC</name>
    <name evidence="10" type="ORF">I0Q91_13050</name>
</gene>
<dbReference type="FunFam" id="3.30.160.810:FF:000001">
    <property type="entry name" value="50S ribosomal protein L3"/>
    <property type="match status" value="1"/>
</dbReference>
<dbReference type="SUPFAM" id="SSF50447">
    <property type="entry name" value="Translation proteins"/>
    <property type="match status" value="1"/>
</dbReference>
<comment type="similarity">
    <text evidence="1 7 8">Belongs to the universal ribosomal protein uL3 family.</text>
</comment>
<evidence type="ECO:0000256" key="5">
    <source>
        <dbReference type="ARBA" id="ARBA00023274"/>
    </source>
</evidence>
<dbReference type="GO" id="GO:0019843">
    <property type="term" value="F:rRNA binding"/>
    <property type="evidence" value="ECO:0007669"/>
    <property type="project" value="UniProtKB-UniRule"/>
</dbReference>
<accession>A0A931FBI4</accession>
<organism evidence="10 11">
    <name type="scientific">Halonatronomonas betaini</name>
    <dbReference type="NCBI Taxonomy" id="2778430"/>
    <lineage>
        <taxon>Bacteria</taxon>
        <taxon>Bacillati</taxon>
        <taxon>Bacillota</taxon>
        <taxon>Clostridia</taxon>
        <taxon>Halanaerobiales</taxon>
        <taxon>Halarsenatibacteraceae</taxon>
        <taxon>Halonatronomonas</taxon>
    </lineage>
</organism>
<dbReference type="Gene3D" id="2.40.30.10">
    <property type="entry name" value="Translation factors"/>
    <property type="match status" value="1"/>
</dbReference>
<dbReference type="InterPro" id="IPR009000">
    <property type="entry name" value="Transl_B-barrel_sf"/>
</dbReference>
<comment type="subunit">
    <text evidence="7 9">Part of the 50S ribosomal subunit. Forms a cluster with proteins L14 and L19.</text>
</comment>